<comment type="caution">
    <text evidence="1">The sequence shown here is derived from an EMBL/GenBank/DDBJ whole genome shotgun (WGS) entry which is preliminary data.</text>
</comment>
<proteinExistence type="predicted"/>
<protein>
    <submittedName>
        <fullName evidence="1">8035_t:CDS:1</fullName>
    </submittedName>
</protein>
<dbReference type="Proteomes" id="UP000789901">
    <property type="component" value="Unassembled WGS sequence"/>
</dbReference>
<feature type="non-terminal residue" evidence="1">
    <location>
        <position position="76"/>
    </location>
</feature>
<evidence type="ECO:0000313" key="2">
    <source>
        <dbReference type="Proteomes" id="UP000789901"/>
    </source>
</evidence>
<gene>
    <name evidence="1" type="ORF">GMARGA_LOCUS43778</name>
</gene>
<keyword evidence="2" id="KW-1185">Reference proteome</keyword>
<evidence type="ECO:0000313" key="1">
    <source>
        <dbReference type="EMBL" id="CAG8854957.1"/>
    </source>
</evidence>
<accession>A0ABN7XI49</accession>
<name>A0ABN7XI49_GIGMA</name>
<feature type="non-terminal residue" evidence="1">
    <location>
        <position position="1"/>
    </location>
</feature>
<sequence length="76" mass="9110">WISLFMDEHWSTNCTGNAYCDINYKDYIELKSRSDATVNIIAQKWLEYMYRPEGLTATELALHYKLLWAVQEEMRQ</sequence>
<organism evidence="1 2">
    <name type="scientific">Gigaspora margarita</name>
    <dbReference type="NCBI Taxonomy" id="4874"/>
    <lineage>
        <taxon>Eukaryota</taxon>
        <taxon>Fungi</taxon>
        <taxon>Fungi incertae sedis</taxon>
        <taxon>Mucoromycota</taxon>
        <taxon>Glomeromycotina</taxon>
        <taxon>Glomeromycetes</taxon>
        <taxon>Diversisporales</taxon>
        <taxon>Gigasporaceae</taxon>
        <taxon>Gigaspora</taxon>
    </lineage>
</organism>
<dbReference type="EMBL" id="CAJVQB010144380">
    <property type="protein sequence ID" value="CAG8854957.1"/>
    <property type="molecule type" value="Genomic_DNA"/>
</dbReference>
<reference evidence="1 2" key="1">
    <citation type="submission" date="2021-06" db="EMBL/GenBank/DDBJ databases">
        <authorList>
            <person name="Kallberg Y."/>
            <person name="Tangrot J."/>
            <person name="Rosling A."/>
        </authorList>
    </citation>
    <scope>NUCLEOTIDE SEQUENCE [LARGE SCALE GENOMIC DNA]</scope>
    <source>
        <strain evidence="1 2">120-4 pot B 10/14</strain>
    </source>
</reference>